<name>A0A2W0C8H4_9BACL</name>
<dbReference type="Proteomes" id="UP000247459">
    <property type="component" value="Unassembled WGS sequence"/>
</dbReference>
<accession>A0A2W0C8H4</accession>
<dbReference type="RefSeq" id="WP_110820954.1">
    <property type="nucleotide sequence ID" value="NZ_PRLG01000020.1"/>
</dbReference>
<gene>
    <name evidence="1" type="ORF">PIL02S_03455</name>
</gene>
<comment type="caution">
    <text evidence="1">The sequence shown here is derived from an EMBL/GenBank/DDBJ whole genome shotgun (WGS) entry which is preliminary data.</text>
</comment>
<reference evidence="1 2" key="1">
    <citation type="submission" date="2018-01" db="EMBL/GenBank/DDBJ databases">
        <title>Genome sequence of the PGP bacterium Paenibacillus illinoisensis E3.</title>
        <authorList>
            <person name="Rolli E."/>
            <person name="Marasco R."/>
            <person name="Bessem C."/>
            <person name="Michoud G."/>
            <person name="Gaiarsa S."/>
            <person name="Borin S."/>
            <person name="Daffonchio D."/>
        </authorList>
    </citation>
    <scope>NUCLEOTIDE SEQUENCE [LARGE SCALE GENOMIC DNA]</scope>
    <source>
        <strain evidence="1 2">E3</strain>
    </source>
</reference>
<evidence type="ECO:0000313" key="2">
    <source>
        <dbReference type="Proteomes" id="UP000247459"/>
    </source>
</evidence>
<protein>
    <submittedName>
        <fullName evidence="1">Uncharacterized protein</fullName>
    </submittedName>
</protein>
<evidence type="ECO:0000313" key="1">
    <source>
        <dbReference type="EMBL" id="PYY28304.1"/>
    </source>
</evidence>
<dbReference type="AlphaFoldDB" id="A0A2W0C8H4"/>
<dbReference type="EMBL" id="PRLG01000020">
    <property type="protein sequence ID" value="PYY28304.1"/>
    <property type="molecule type" value="Genomic_DNA"/>
</dbReference>
<proteinExistence type="predicted"/>
<organism evidence="1 2">
    <name type="scientific">Paenibacillus illinoisensis</name>
    <dbReference type="NCBI Taxonomy" id="59845"/>
    <lineage>
        <taxon>Bacteria</taxon>
        <taxon>Bacillati</taxon>
        <taxon>Bacillota</taxon>
        <taxon>Bacilli</taxon>
        <taxon>Bacillales</taxon>
        <taxon>Paenibacillaceae</taxon>
        <taxon>Paenibacillus</taxon>
    </lineage>
</organism>
<sequence length="64" mass="7406">MYRVVNHDLNGEVWGEASSIDEAKKIQEENYFFMTGVQRLSGGKWTDVDGLHEELSDYIKEALR</sequence>
<dbReference type="OrthoDB" id="9916665at2"/>